<evidence type="ECO:0000313" key="2">
    <source>
        <dbReference type="EMBL" id="EEY91375.1"/>
    </source>
</evidence>
<dbReference type="InterPro" id="IPR036397">
    <property type="entry name" value="RNaseH_sf"/>
</dbReference>
<feature type="domain" description="Integrase catalytic" evidence="1">
    <location>
        <begin position="114"/>
        <end position="183"/>
    </location>
</feature>
<dbReference type="PROSITE" id="PS50994">
    <property type="entry name" value="INTEGRASE"/>
    <property type="match status" value="1"/>
</dbReference>
<dbReference type="EMBL" id="GG705033">
    <property type="protein sequence ID" value="EEY91375.1"/>
    <property type="molecule type" value="Genomic_DNA"/>
</dbReference>
<evidence type="ECO:0000313" key="3">
    <source>
        <dbReference type="Proteomes" id="UP000018442"/>
    </source>
</evidence>
<name>D0SRQ6_ACIJU</name>
<sequence length="183" mass="21611">MVKPSCRRQMAQQAVGDHAVSIRLACRAFSISETCYRYQSKLNDDNALIAEQLIELTEENTDWGFGLCFSYLRHVEKCGWNHKRVYRIYCELALNLRIKPRRRLKRHVPEPLKEPTHPNQVWSLDFMHDQLSDGRSYRLLNVIDDYRREGLVIEAGFSLPALRVIRTLNQLLEWRDKPLVIRC</sequence>
<dbReference type="Pfam" id="PF00665">
    <property type="entry name" value="rve"/>
    <property type="match status" value="1"/>
</dbReference>
<dbReference type="AlphaFoldDB" id="D0SRQ6"/>
<organism evidence="2 3">
    <name type="scientific">Acinetobacter junii SH205</name>
    <dbReference type="NCBI Taxonomy" id="575587"/>
    <lineage>
        <taxon>Bacteria</taxon>
        <taxon>Pseudomonadati</taxon>
        <taxon>Pseudomonadota</taxon>
        <taxon>Gammaproteobacteria</taxon>
        <taxon>Moraxellales</taxon>
        <taxon>Moraxellaceae</taxon>
        <taxon>Acinetobacter</taxon>
    </lineage>
</organism>
<feature type="non-terminal residue" evidence="2">
    <location>
        <position position="183"/>
    </location>
</feature>
<dbReference type="GO" id="GO:0015074">
    <property type="term" value="P:DNA integration"/>
    <property type="evidence" value="ECO:0007669"/>
    <property type="project" value="InterPro"/>
</dbReference>
<dbReference type="SUPFAM" id="SSF53098">
    <property type="entry name" value="Ribonuclease H-like"/>
    <property type="match status" value="1"/>
</dbReference>
<dbReference type="InterPro" id="IPR012337">
    <property type="entry name" value="RNaseH-like_sf"/>
</dbReference>
<dbReference type="HOGENOM" id="CLU_027402_31_3_6"/>
<dbReference type="GO" id="GO:0003676">
    <property type="term" value="F:nucleic acid binding"/>
    <property type="evidence" value="ECO:0007669"/>
    <property type="project" value="InterPro"/>
</dbReference>
<reference evidence="3" key="1">
    <citation type="journal article" date="2012" name="PLoS ONE">
        <title>The success of Acinetobacter species; genetic, metabolic and virulence attributes.</title>
        <authorList>
            <person name="Peleg A.Y."/>
            <person name="de Breij A."/>
            <person name="Adams M.D."/>
            <person name="Cerqueira G.M."/>
            <person name="Mocali S."/>
            <person name="Galardini M."/>
            <person name="Nibbering P.H."/>
            <person name="Earl A.M."/>
            <person name="Ward D.V."/>
            <person name="Paterson D.L."/>
            <person name="Seifert H."/>
            <person name="Dijkshoorn L."/>
        </authorList>
    </citation>
    <scope>NUCLEOTIDE SEQUENCE [LARGE SCALE GENOMIC DNA]</scope>
    <source>
        <strain evidence="3">SH205</strain>
    </source>
</reference>
<accession>D0SRQ6</accession>
<dbReference type="PANTHER" id="PTHR47515:SF2">
    <property type="entry name" value="INTEGRASE CORE DOMAIN PROTEIN"/>
    <property type="match status" value="1"/>
</dbReference>
<evidence type="ECO:0000259" key="1">
    <source>
        <dbReference type="PROSITE" id="PS50994"/>
    </source>
</evidence>
<gene>
    <name evidence="2" type="ORF">HMPREF0026_03166</name>
</gene>
<protein>
    <submittedName>
        <fullName evidence="2">ISMca4, transposase, OrfAB family protein</fullName>
    </submittedName>
</protein>
<dbReference type="Proteomes" id="UP000018442">
    <property type="component" value="Unassembled WGS sequence"/>
</dbReference>
<dbReference type="InterPro" id="IPR001584">
    <property type="entry name" value="Integrase_cat-core"/>
</dbReference>
<dbReference type="PANTHER" id="PTHR47515">
    <property type="entry name" value="LOW CALCIUM RESPONSE LOCUS PROTEIN T"/>
    <property type="match status" value="1"/>
</dbReference>
<dbReference type="Gene3D" id="3.30.420.10">
    <property type="entry name" value="Ribonuclease H-like superfamily/Ribonuclease H"/>
    <property type="match status" value="1"/>
</dbReference>
<proteinExistence type="predicted"/>